<dbReference type="InterPro" id="IPR001610">
    <property type="entry name" value="PAC"/>
</dbReference>
<dbReference type="SMART" id="SM00091">
    <property type="entry name" value="PAS"/>
    <property type="match status" value="5"/>
</dbReference>
<dbReference type="Gene3D" id="1.10.287.130">
    <property type="match status" value="1"/>
</dbReference>
<dbReference type="InterPro" id="IPR022642">
    <property type="entry name" value="CheR_C"/>
</dbReference>
<feature type="domain" description="Response regulatory" evidence="10">
    <location>
        <begin position="1617"/>
        <end position="1736"/>
    </location>
</feature>
<dbReference type="SMART" id="SM00448">
    <property type="entry name" value="REC"/>
    <property type="match status" value="1"/>
</dbReference>
<evidence type="ECO:0000256" key="7">
    <source>
        <dbReference type="PROSITE-ProRule" id="PRU00169"/>
    </source>
</evidence>
<dbReference type="SUPFAM" id="SSF55874">
    <property type="entry name" value="ATPase domain of HSP90 chaperone/DNA topoisomerase II/histidine kinase"/>
    <property type="match status" value="1"/>
</dbReference>
<dbReference type="Pfam" id="PF08448">
    <property type="entry name" value="PAS_4"/>
    <property type="match status" value="1"/>
</dbReference>
<feature type="domain" description="PAS" evidence="11">
    <location>
        <begin position="1235"/>
        <end position="1272"/>
    </location>
</feature>
<feature type="region of interest" description="Disordered" evidence="8">
    <location>
        <begin position="1"/>
        <end position="22"/>
    </location>
</feature>
<dbReference type="InterPro" id="IPR013656">
    <property type="entry name" value="PAS_4"/>
</dbReference>
<dbReference type="NCBIfam" id="TIGR00229">
    <property type="entry name" value="sensory_box"/>
    <property type="match status" value="3"/>
</dbReference>
<dbReference type="Gene3D" id="3.40.50.2300">
    <property type="match status" value="1"/>
</dbReference>
<dbReference type="Gene3D" id="3.40.50.180">
    <property type="entry name" value="Methylesterase CheB, C-terminal domain"/>
    <property type="match status" value="1"/>
</dbReference>
<dbReference type="Proteomes" id="UP001202961">
    <property type="component" value="Unassembled WGS sequence"/>
</dbReference>
<dbReference type="SMART" id="SM00387">
    <property type="entry name" value="HATPase_c"/>
    <property type="match status" value="1"/>
</dbReference>
<dbReference type="InterPro" id="IPR029063">
    <property type="entry name" value="SAM-dependent_MTases_sf"/>
</dbReference>
<dbReference type="EMBL" id="JAMQBK010000014">
    <property type="protein sequence ID" value="MCM2369860.1"/>
    <property type="molecule type" value="Genomic_DNA"/>
</dbReference>
<dbReference type="PROSITE" id="PS50123">
    <property type="entry name" value="CHER"/>
    <property type="match status" value="1"/>
</dbReference>
<dbReference type="InterPro" id="IPR000673">
    <property type="entry name" value="Sig_transdc_resp-reg_Me-estase"/>
</dbReference>
<dbReference type="InterPro" id="IPR035965">
    <property type="entry name" value="PAS-like_dom_sf"/>
</dbReference>
<feature type="domain" description="PAC" evidence="12">
    <location>
        <begin position="926"/>
        <end position="982"/>
    </location>
</feature>
<dbReference type="RefSeq" id="WP_250927531.1">
    <property type="nucleotide sequence ID" value="NZ_JAMQBK010000014.1"/>
</dbReference>
<organism evidence="15 16">
    <name type="scientific">Aporhodopirellula aestuarii</name>
    <dbReference type="NCBI Taxonomy" id="2950107"/>
    <lineage>
        <taxon>Bacteria</taxon>
        <taxon>Pseudomonadati</taxon>
        <taxon>Planctomycetota</taxon>
        <taxon>Planctomycetia</taxon>
        <taxon>Pirellulales</taxon>
        <taxon>Pirellulaceae</taxon>
        <taxon>Aporhodopirellula</taxon>
    </lineage>
</organism>
<dbReference type="CDD" id="cd00082">
    <property type="entry name" value="HisKA"/>
    <property type="match status" value="1"/>
</dbReference>
<comment type="catalytic activity">
    <reaction evidence="2">
        <text>L-glutamyl-[protein] + S-adenosyl-L-methionine = [protein]-L-glutamate 5-O-methyl ester + S-adenosyl-L-homocysteine</text>
        <dbReference type="Rhea" id="RHEA:24452"/>
        <dbReference type="Rhea" id="RHEA-COMP:10208"/>
        <dbReference type="Rhea" id="RHEA-COMP:10311"/>
        <dbReference type="ChEBI" id="CHEBI:29973"/>
        <dbReference type="ChEBI" id="CHEBI:57856"/>
        <dbReference type="ChEBI" id="CHEBI:59789"/>
        <dbReference type="ChEBI" id="CHEBI:82795"/>
        <dbReference type="EC" id="2.1.1.80"/>
    </reaction>
</comment>
<keyword evidence="16" id="KW-1185">Reference proteome</keyword>
<feature type="compositionally biased region" description="Basic and acidic residues" evidence="8">
    <location>
        <begin position="1"/>
        <end position="10"/>
    </location>
</feature>
<evidence type="ECO:0000256" key="2">
    <source>
        <dbReference type="ARBA" id="ARBA00001541"/>
    </source>
</evidence>
<keyword evidence="7" id="KW-0597">Phosphoprotein</keyword>
<dbReference type="SUPFAM" id="SSF53335">
    <property type="entry name" value="S-adenosyl-L-methionine-dependent methyltransferases"/>
    <property type="match status" value="1"/>
</dbReference>
<dbReference type="Pfam" id="PF08447">
    <property type="entry name" value="PAS_3"/>
    <property type="match status" value="1"/>
</dbReference>
<dbReference type="InterPro" id="IPR035909">
    <property type="entry name" value="CheB_C"/>
</dbReference>
<feature type="domain" description="PAC" evidence="12">
    <location>
        <begin position="1053"/>
        <end position="1107"/>
    </location>
</feature>
<dbReference type="Pfam" id="PF00512">
    <property type="entry name" value="HisKA"/>
    <property type="match status" value="1"/>
</dbReference>
<feature type="active site" evidence="6">
    <location>
        <position position="149"/>
    </location>
</feature>
<dbReference type="InterPro" id="IPR050903">
    <property type="entry name" value="Bact_Chemotaxis_MeTrfase"/>
</dbReference>
<feature type="domain" description="PAC" evidence="12">
    <location>
        <begin position="1182"/>
        <end position="1234"/>
    </location>
</feature>
<comment type="catalytic activity">
    <reaction evidence="1">
        <text>ATP + protein L-histidine = ADP + protein N-phospho-L-histidine.</text>
        <dbReference type="EC" id="2.7.13.3"/>
    </reaction>
</comment>
<keyword evidence="3" id="KW-0489">Methyltransferase</keyword>
<dbReference type="InterPro" id="IPR011006">
    <property type="entry name" value="CheY-like_superfamily"/>
</dbReference>
<dbReference type="Pfam" id="PF13426">
    <property type="entry name" value="PAS_9"/>
    <property type="match status" value="1"/>
</dbReference>
<dbReference type="Pfam" id="PF01739">
    <property type="entry name" value="CheR"/>
    <property type="match status" value="1"/>
</dbReference>
<dbReference type="InterPro" id="IPR000700">
    <property type="entry name" value="PAS-assoc_C"/>
</dbReference>
<dbReference type="InterPro" id="IPR022641">
    <property type="entry name" value="CheR_N"/>
</dbReference>
<name>A0ABT0TZ62_9BACT</name>
<feature type="domain" description="Histidine kinase" evidence="9">
    <location>
        <begin position="1368"/>
        <end position="1589"/>
    </location>
</feature>
<dbReference type="InterPro" id="IPR013767">
    <property type="entry name" value="PAS_fold"/>
</dbReference>
<dbReference type="Pfam" id="PF02518">
    <property type="entry name" value="HATPase_c"/>
    <property type="match status" value="1"/>
</dbReference>
<evidence type="ECO:0000256" key="8">
    <source>
        <dbReference type="SAM" id="MobiDB-lite"/>
    </source>
</evidence>
<evidence type="ECO:0000256" key="5">
    <source>
        <dbReference type="ARBA" id="ARBA00022691"/>
    </source>
</evidence>
<dbReference type="PRINTS" id="PR00996">
    <property type="entry name" value="CHERMTFRASE"/>
</dbReference>
<reference evidence="15 16" key="1">
    <citation type="journal article" date="2022" name="Syst. Appl. Microbiol.">
        <title>Rhodopirellula aestuarii sp. nov., a novel member of the genus Rhodopirellula isolated from brackish sediments collected in the Tagus River estuary, Portugal.</title>
        <authorList>
            <person name="Vitorino I.R."/>
            <person name="Klimek D."/>
            <person name="Calusinska M."/>
            <person name="Lobo-da-Cunha A."/>
            <person name="Vasconcelos V."/>
            <person name="Lage O.M."/>
        </authorList>
    </citation>
    <scope>NUCLEOTIDE SEQUENCE [LARGE SCALE GENOMIC DNA]</scope>
    <source>
        <strain evidence="15 16">ICT_H3.1</strain>
    </source>
</reference>
<dbReference type="PROSITE" id="PS50109">
    <property type="entry name" value="HIS_KIN"/>
    <property type="match status" value="1"/>
</dbReference>
<feature type="domain" description="CheR-type methyltransferase" evidence="14">
    <location>
        <begin position="213"/>
        <end position="485"/>
    </location>
</feature>
<dbReference type="CDD" id="cd00130">
    <property type="entry name" value="PAS"/>
    <property type="match status" value="4"/>
</dbReference>
<dbReference type="Pfam" id="PF03705">
    <property type="entry name" value="CheR_N"/>
    <property type="match status" value="1"/>
</dbReference>
<dbReference type="InterPro" id="IPR036097">
    <property type="entry name" value="HisK_dim/P_sf"/>
</dbReference>
<dbReference type="SUPFAM" id="SSF55785">
    <property type="entry name" value="PYP-like sensor domain (PAS domain)"/>
    <property type="match status" value="5"/>
</dbReference>
<feature type="active site" evidence="6">
    <location>
        <position position="29"/>
    </location>
</feature>
<evidence type="ECO:0000256" key="4">
    <source>
        <dbReference type="ARBA" id="ARBA00022679"/>
    </source>
</evidence>
<evidence type="ECO:0000259" key="11">
    <source>
        <dbReference type="PROSITE" id="PS50112"/>
    </source>
</evidence>
<dbReference type="SMART" id="SM00388">
    <property type="entry name" value="HisKA"/>
    <property type="match status" value="1"/>
</dbReference>
<dbReference type="InterPro" id="IPR036804">
    <property type="entry name" value="CheR_N_sf"/>
</dbReference>
<feature type="compositionally biased region" description="Low complexity" evidence="8">
    <location>
        <begin position="697"/>
        <end position="713"/>
    </location>
</feature>
<dbReference type="PROSITE" id="PS50112">
    <property type="entry name" value="PAS"/>
    <property type="match status" value="3"/>
</dbReference>
<feature type="domain" description="CheB-type methylesterase" evidence="13">
    <location>
        <begin position="14"/>
        <end position="207"/>
    </location>
</feature>
<keyword evidence="4" id="KW-0808">Transferase</keyword>
<feature type="domain" description="PAS" evidence="11">
    <location>
        <begin position="979"/>
        <end position="1049"/>
    </location>
</feature>
<evidence type="ECO:0000259" key="9">
    <source>
        <dbReference type="PROSITE" id="PS50109"/>
    </source>
</evidence>
<evidence type="ECO:0000259" key="10">
    <source>
        <dbReference type="PROSITE" id="PS50110"/>
    </source>
</evidence>
<comment type="caution">
    <text evidence="15">The sequence shown here is derived from an EMBL/GenBank/DDBJ whole genome shotgun (WGS) entry which is preliminary data.</text>
</comment>
<evidence type="ECO:0000259" key="12">
    <source>
        <dbReference type="PROSITE" id="PS50113"/>
    </source>
</evidence>
<dbReference type="InterPro" id="IPR036890">
    <property type="entry name" value="HATPase_C_sf"/>
</dbReference>
<dbReference type="SUPFAM" id="SSF52172">
    <property type="entry name" value="CheY-like"/>
    <property type="match status" value="1"/>
</dbReference>
<dbReference type="PROSITE" id="PS50110">
    <property type="entry name" value="RESPONSE_REGULATORY"/>
    <property type="match status" value="1"/>
</dbReference>
<dbReference type="CDD" id="cd16434">
    <property type="entry name" value="CheB-CheR_fusion"/>
    <property type="match status" value="1"/>
</dbReference>
<dbReference type="CDD" id="cd16922">
    <property type="entry name" value="HATPase_EvgS-ArcB-TorS-like"/>
    <property type="match status" value="1"/>
</dbReference>
<dbReference type="Gene3D" id="3.30.565.10">
    <property type="entry name" value="Histidine kinase-like ATPase, C-terminal domain"/>
    <property type="match status" value="1"/>
</dbReference>
<dbReference type="InterPro" id="IPR000014">
    <property type="entry name" value="PAS"/>
</dbReference>
<dbReference type="SUPFAM" id="SSF52738">
    <property type="entry name" value="Methylesterase CheB, C-terminal domain"/>
    <property type="match status" value="1"/>
</dbReference>
<dbReference type="Gene3D" id="3.30.450.20">
    <property type="entry name" value="PAS domain"/>
    <property type="match status" value="5"/>
</dbReference>
<dbReference type="SUPFAM" id="SSF47757">
    <property type="entry name" value="Chemotaxis receptor methyltransferase CheR, N-terminal domain"/>
    <property type="match status" value="1"/>
</dbReference>
<keyword evidence="6" id="KW-0145">Chemotaxis</keyword>
<dbReference type="SUPFAM" id="SSF47384">
    <property type="entry name" value="Homodimeric domain of signal transducing histidine kinase"/>
    <property type="match status" value="1"/>
</dbReference>
<sequence>MDSHAAHDELAPVPKSGGDRTPIVGIGASAGGLSALETLFEQLPASTGAAYVVVQHLSPAHQSHMSELLGRRTKMETIQVTEPQVPQPNTVYLLPPGKHVVLREGRLDLQNREDGGELNLPIDKFFQSVAAENEDRQVAAVVLSGTGSDGSVGIVDVNRIGGLVLSQDEDSAQFNSMPLNAIKTGAVHVVATVAELAESLVAYLGGADVKSVIEQSAPSIERNDLAAVYRRLEKSCGIDFGQYKHGTFTRRLSRRMMLSKVDQLERYIEMLDTDATELSRLADDLMIGVTRFFRDPDGYHRLANRCIRTAVATKSEGDEFRAWIAGCATGQEAYSVAMLIHHEREKSGIDFAVKIFATDVHPEAIRFGQRGLYPESSLPEIPNELRDKYLIARADGFEICPAIRNSIVFARHDVLQDAPFTNLDLITCRNLLIYLVEDAQTRVLNMFAHALRSRGLLWLGPSETPGDLEDDFAVLDKQWRIFQKERESRLPLDLRLRKRPLTNASLSLRPRSLNAPSASLVASYDRLLEQFAPAGILIDENMRPLQVFGDVSRFVETRAGRLTGTIDDMLLEPLRLPVAVTIQRMRFEQSIVMSESAIIDGNHVKVQVRAFHHAAQSETHYFITFLSATSTSQPHVEPGSIVPVSTAVPANDSGSVSQSGKSMDAFAAERIRMLEMDLDFTRENLQATIEEVETTNEELQSSNEELTSSNEELQSTNEELHSVNEELHTTNAESSRRLQLLTEMTRDLENVMSEINVGIVLVDPDLNIRRVTPAAADILLIRRNDGQGERLQDYTRALEGIDLVEIVRSVEAKNQAVECETSDRRGDPILLRVAPYRDRGGIVMTMTNLHSVKDTANRLRKVTSIVQDSTDAIIGVDLDSQITSWNRGAVRLFNKEVDLSSRVELCDVLPTSVCDVCETMLRELVRRGEVGAEELSALIDNRQVMLQIRVTPVLDEYERVHSAAITLYDITAIRKAEEQLRLRTRAIDAASNGFLIVDALKDDMPIVYANKGFENLTGYRLEDISGRNCRFLQGAGTDPEDVQKIRDAITNRESCRVTILNYRRDSTPFYNDLIVTPITDSGGRVTHFVGIQSDVTEVVEANQSLRKSEMEYRTTFENAAIGIAHVGLGGEWLRANEKLCNILGYTLDELKQRSFQDITHPDDLDKDLVLFAQMKRGEINGYTLEKRYLHRDGHTVWANLTTSLRRDVEGNTECCISLIEDISERKNTEQKLAASRAIITEVIEQSHDPFISFDENGSIQFANQAAHQLAGIDNPLLGHQYSDVFSDHMDAPLVSALARVHRSQKGETSEYYSRRLQRWYDARVFPVDDGAAVYMTDVTGRKETESYLEAARVAAEEASLAKSNFLTNMSHEIRSPMSAILGFADLSLRDLREGRDVDPRHLETVIRNGRFLLRIINDILDLSKVEAGKLDVRRSRFKLVPMLADIFELMRHRSESTGVPLSIEFDGPVADRLRSDRSRVEQILVNLIGNALKFTPKGNVRVVVNMDRSEGDAVCFRVIDTGIGISRANLDRLFQTFTQVHDRKIVGVEGTGLGLVISKRLANLLGGDISVSSVEGFGSEFTLRLPVEEPVEMIEPTAADLQPRRASGAKLEKITARVLVADDARDIRLLTTRFLSRAGAEVVQVVNGAEAVNAVREADQEGRPFACVLMDMQMPELDGREATQKIRDLGFTIPVIALTAGATSEEISEALAAGCSEFVAKPVDAADLVSRVARLCGIGPSQQV</sequence>
<dbReference type="InterPro" id="IPR005467">
    <property type="entry name" value="His_kinase_dom"/>
</dbReference>
<dbReference type="InterPro" id="IPR003661">
    <property type="entry name" value="HisK_dim/P_dom"/>
</dbReference>
<dbReference type="Pfam" id="PF01339">
    <property type="entry name" value="CheB_methylest"/>
    <property type="match status" value="1"/>
</dbReference>
<dbReference type="InterPro" id="IPR003594">
    <property type="entry name" value="HATPase_dom"/>
</dbReference>
<keyword evidence="5" id="KW-0949">S-adenosyl-L-methionine</keyword>
<dbReference type="SMART" id="SM00138">
    <property type="entry name" value="MeTrc"/>
    <property type="match status" value="1"/>
</dbReference>
<evidence type="ECO:0000256" key="1">
    <source>
        <dbReference type="ARBA" id="ARBA00000085"/>
    </source>
</evidence>
<evidence type="ECO:0000313" key="16">
    <source>
        <dbReference type="Proteomes" id="UP001202961"/>
    </source>
</evidence>
<proteinExistence type="predicted"/>
<dbReference type="Pfam" id="PF13596">
    <property type="entry name" value="PAS_10"/>
    <property type="match status" value="1"/>
</dbReference>
<feature type="domain" description="PAS" evidence="11">
    <location>
        <begin position="1108"/>
        <end position="1163"/>
    </location>
</feature>
<feature type="active site" evidence="6">
    <location>
        <position position="56"/>
    </location>
</feature>
<gene>
    <name evidence="15" type="ORF">NB063_04410</name>
</gene>
<dbReference type="Gene3D" id="1.10.155.10">
    <property type="entry name" value="Chemotaxis receptor methyltransferase CheR, N-terminal domain"/>
    <property type="match status" value="1"/>
</dbReference>
<dbReference type="SMART" id="SM00086">
    <property type="entry name" value="PAC"/>
    <property type="match status" value="2"/>
</dbReference>
<dbReference type="PROSITE" id="PS50113">
    <property type="entry name" value="PAC"/>
    <property type="match status" value="3"/>
</dbReference>
<accession>A0ABT0TZ62</accession>
<dbReference type="InterPro" id="IPR001789">
    <property type="entry name" value="Sig_transdc_resp-reg_receiver"/>
</dbReference>
<dbReference type="PROSITE" id="PS50122">
    <property type="entry name" value="CHEB"/>
    <property type="match status" value="1"/>
</dbReference>
<keyword evidence="6" id="KW-0378">Hydrolase</keyword>
<dbReference type="Pfam" id="PF00072">
    <property type="entry name" value="Response_reg"/>
    <property type="match status" value="1"/>
</dbReference>
<dbReference type="InterPro" id="IPR000780">
    <property type="entry name" value="CheR_MeTrfase"/>
</dbReference>
<evidence type="ECO:0000256" key="3">
    <source>
        <dbReference type="ARBA" id="ARBA00022603"/>
    </source>
</evidence>
<feature type="region of interest" description="Disordered" evidence="8">
    <location>
        <begin position="693"/>
        <end position="713"/>
    </location>
</feature>
<dbReference type="InterPro" id="IPR013655">
    <property type="entry name" value="PAS_fold_3"/>
</dbReference>
<dbReference type="PANTHER" id="PTHR24422">
    <property type="entry name" value="CHEMOTAXIS PROTEIN METHYLTRANSFERASE"/>
    <property type="match status" value="1"/>
</dbReference>
<protein>
    <submittedName>
        <fullName evidence="15">PAS domain S-box protein</fullName>
    </submittedName>
</protein>
<evidence type="ECO:0000256" key="6">
    <source>
        <dbReference type="PROSITE-ProRule" id="PRU00050"/>
    </source>
</evidence>
<dbReference type="CDD" id="cd17546">
    <property type="entry name" value="REC_hyHK_CKI1_RcsC-like"/>
    <property type="match status" value="1"/>
</dbReference>
<evidence type="ECO:0000259" key="14">
    <source>
        <dbReference type="PROSITE" id="PS50123"/>
    </source>
</evidence>
<feature type="modified residue" description="4-aspartylphosphate" evidence="7">
    <location>
        <position position="1671"/>
    </location>
</feature>
<evidence type="ECO:0000313" key="15">
    <source>
        <dbReference type="EMBL" id="MCM2369860.1"/>
    </source>
</evidence>
<evidence type="ECO:0000259" key="13">
    <source>
        <dbReference type="PROSITE" id="PS50122"/>
    </source>
</evidence>
<dbReference type="Gene3D" id="3.40.50.150">
    <property type="entry name" value="Vaccinia Virus protein VP39"/>
    <property type="match status" value="1"/>
</dbReference>
<dbReference type="Pfam" id="PF00989">
    <property type="entry name" value="PAS"/>
    <property type="match status" value="1"/>
</dbReference>